<proteinExistence type="predicted"/>
<comment type="caution">
    <text evidence="1">The sequence shown here is derived from an EMBL/GenBank/DDBJ whole genome shotgun (WGS) entry which is preliminary data.</text>
</comment>
<protein>
    <submittedName>
        <fullName evidence="1">Uncharacterized protein</fullName>
    </submittedName>
</protein>
<evidence type="ECO:0000313" key="1">
    <source>
        <dbReference type="EMBL" id="KAI0038594.1"/>
    </source>
</evidence>
<dbReference type="Proteomes" id="UP000814033">
    <property type="component" value="Unassembled WGS sequence"/>
</dbReference>
<gene>
    <name evidence="1" type="ORF">FA95DRAFT_1662172</name>
</gene>
<accession>A0ACB8R3C1</accession>
<evidence type="ECO:0000313" key="2">
    <source>
        <dbReference type="Proteomes" id="UP000814033"/>
    </source>
</evidence>
<keyword evidence="2" id="KW-1185">Reference proteome</keyword>
<reference evidence="1" key="2">
    <citation type="journal article" date="2022" name="New Phytol.">
        <title>Evolutionary transition to the ectomycorrhizal habit in the genomes of a hyperdiverse lineage of mushroom-forming fungi.</title>
        <authorList>
            <person name="Looney B."/>
            <person name="Miyauchi S."/>
            <person name="Morin E."/>
            <person name="Drula E."/>
            <person name="Courty P.E."/>
            <person name="Kohler A."/>
            <person name="Kuo A."/>
            <person name="LaButti K."/>
            <person name="Pangilinan J."/>
            <person name="Lipzen A."/>
            <person name="Riley R."/>
            <person name="Andreopoulos W."/>
            <person name="He G."/>
            <person name="Johnson J."/>
            <person name="Nolan M."/>
            <person name="Tritt A."/>
            <person name="Barry K.W."/>
            <person name="Grigoriev I.V."/>
            <person name="Nagy L.G."/>
            <person name="Hibbett D."/>
            <person name="Henrissat B."/>
            <person name="Matheny P.B."/>
            <person name="Labbe J."/>
            <person name="Martin F.M."/>
        </authorList>
    </citation>
    <scope>NUCLEOTIDE SEQUENCE</scope>
    <source>
        <strain evidence="1">FP105234-sp</strain>
    </source>
</reference>
<sequence>MSRASSEEAPGGGGELDPVFGDWGPSQCNDGDGIRIKLTFYPLDNTTEKRRKNAKPKLLGKTRTMTTASGDRHHQSAAEVSMCVCERVSGSRNSRRPSPIKRNAFRSNMQVGKGESDEGDEGDCLRRIGRQVRRQRRRRAVTRLQSRAQAKGATVMEQDESDTTGSENKGKG</sequence>
<name>A0ACB8R3C1_9AGAM</name>
<reference evidence="1" key="1">
    <citation type="submission" date="2021-02" db="EMBL/GenBank/DDBJ databases">
        <authorList>
            <consortium name="DOE Joint Genome Institute"/>
            <person name="Ahrendt S."/>
            <person name="Looney B.P."/>
            <person name="Miyauchi S."/>
            <person name="Morin E."/>
            <person name="Drula E."/>
            <person name="Courty P.E."/>
            <person name="Chicoki N."/>
            <person name="Fauchery L."/>
            <person name="Kohler A."/>
            <person name="Kuo A."/>
            <person name="Labutti K."/>
            <person name="Pangilinan J."/>
            <person name="Lipzen A."/>
            <person name="Riley R."/>
            <person name="Andreopoulos W."/>
            <person name="He G."/>
            <person name="Johnson J."/>
            <person name="Barry K.W."/>
            <person name="Grigoriev I.V."/>
            <person name="Nagy L."/>
            <person name="Hibbett D."/>
            <person name="Henrissat B."/>
            <person name="Matheny P.B."/>
            <person name="Labbe J."/>
            <person name="Martin F."/>
        </authorList>
    </citation>
    <scope>NUCLEOTIDE SEQUENCE</scope>
    <source>
        <strain evidence="1">FP105234-sp</strain>
    </source>
</reference>
<organism evidence="1 2">
    <name type="scientific">Auriscalpium vulgare</name>
    <dbReference type="NCBI Taxonomy" id="40419"/>
    <lineage>
        <taxon>Eukaryota</taxon>
        <taxon>Fungi</taxon>
        <taxon>Dikarya</taxon>
        <taxon>Basidiomycota</taxon>
        <taxon>Agaricomycotina</taxon>
        <taxon>Agaricomycetes</taxon>
        <taxon>Russulales</taxon>
        <taxon>Auriscalpiaceae</taxon>
        <taxon>Auriscalpium</taxon>
    </lineage>
</organism>
<dbReference type="EMBL" id="MU276458">
    <property type="protein sequence ID" value="KAI0038594.1"/>
    <property type="molecule type" value="Genomic_DNA"/>
</dbReference>